<evidence type="ECO:0000313" key="5">
    <source>
        <dbReference type="EMBL" id="CCG42771.1"/>
    </source>
</evidence>
<evidence type="ECO:0000259" key="4">
    <source>
        <dbReference type="Pfam" id="PF25863"/>
    </source>
</evidence>
<keyword evidence="6" id="KW-1185">Reference proteome</keyword>
<evidence type="ECO:0000259" key="3">
    <source>
        <dbReference type="Pfam" id="PF25862"/>
    </source>
</evidence>
<proteinExistence type="predicted"/>
<dbReference type="Pfam" id="PF08665">
    <property type="entry name" value="PglZ"/>
    <property type="match status" value="1"/>
</dbReference>
<dbReference type="InterPro" id="IPR058882">
    <property type="entry name" value="PglZ_C"/>
</dbReference>
<dbReference type="SUPFAM" id="SSF53649">
    <property type="entry name" value="Alkaline phosphatase-like"/>
    <property type="match status" value="1"/>
</dbReference>
<reference evidence="5 6" key="1">
    <citation type="journal article" date="2012" name="J. Bacteriol.">
        <title>Draft Genome Sequence of the Purple Photosynthetic Bacterium Phaeospirillum molischianum DSM120, a Particularly Versatile Bacterium.</title>
        <authorList>
            <person name="Duquesne K."/>
            <person name="Prima V."/>
            <person name="Ji B."/>
            <person name="Rouy Z."/>
            <person name="Medigue C."/>
            <person name="Talla E."/>
            <person name="Sturgis J.N."/>
        </authorList>
    </citation>
    <scope>NUCLEOTIDE SEQUENCE [LARGE SCALE GENOMIC DNA]</scope>
    <source>
        <strain evidence="6">DSM120</strain>
    </source>
</reference>
<dbReference type="InterPro" id="IPR017850">
    <property type="entry name" value="Alkaline_phosphatase_core_sf"/>
</dbReference>
<dbReference type="NCBIfam" id="NF033446">
    <property type="entry name" value="BREX_PglZ_2"/>
    <property type="match status" value="1"/>
</dbReference>
<dbReference type="Pfam" id="PF25862">
    <property type="entry name" value="PglZ_1st"/>
    <property type="match status" value="1"/>
</dbReference>
<feature type="domain" description="Alkaline phosphatase-like protein PglZ second" evidence="2">
    <location>
        <begin position="167"/>
        <end position="304"/>
    </location>
</feature>
<dbReference type="EMBL" id="CAHP01000042">
    <property type="protein sequence ID" value="CCG42771.1"/>
    <property type="molecule type" value="Genomic_DNA"/>
</dbReference>
<dbReference type="STRING" id="1150626.PHAMO_470021"/>
<gene>
    <name evidence="5" type="ORF">PHAMO_470021</name>
</gene>
<dbReference type="InterPro" id="IPR047992">
    <property type="entry name" value="BREX_PglZ"/>
</dbReference>
<evidence type="ECO:0000259" key="2">
    <source>
        <dbReference type="Pfam" id="PF25861"/>
    </source>
</evidence>
<dbReference type="Proteomes" id="UP000004169">
    <property type="component" value="Unassembled WGS sequence"/>
</dbReference>
<dbReference type="Pfam" id="PF25863">
    <property type="entry name" value="PglZ_C"/>
    <property type="match status" value="1"/>
</dbReference>
<evidence type="ECO:0000313" key="6">
    <source>
        <dbReference type="Proteomes" id="UP000004169"/>
    </source>
</evidence>
<accession>H8FWN3</accession>
<dbReference type="Pfam" id="PF25861">
    <property type="entry name" value="PglZ_2nd"/>
    <property type="match status" value="1"/>
</dbReference>
<protein>
    <submittedName>
        <fullName evidence="5">Putative PglZ domain protein</fullName>
    </submittedName>
</protein>
<feature type="domain" description="Alkaline phosphatase-like protein PglZ N-terminal" evidence="3">
    <location>
        <begin position="19"/>
        <end position="97"/>
    </location>
</feature>
<dbReference type="InterPro" id="IPR058881">
    <property type="entry name" value="PglZ_2nd"/>
</dbReference>
<sequence length="891" mass="96596">MTVGALSPQRIVGQVDWVLKKRRDARFIAIRSPSRGAWPPHLDCGERRFQIRWCSSPLEMREVLSETTEDGVVILTDLQETDLGGDVLARLCLERLFSIESWRMLGDAFQARKLDPRLRGCDWMADLLLEYRPPEGYAPVPGGILDADTAWRTLLSSVLGIAEARPDIETLLHWTVVDDGPYRFVRLPDAAQKGIAGYLRGVCGAAGELIIDTLLAGNGGEAVALGLVCEVVFSDGWTNSDLLSAAVRLEPLVGRSQIPAPAARLWAQAAIRVARKQPQFSRVIFQQAEDVLRGIHAFDHVVHSSMLPAAFDVRLSEAAAAIGPVLTGGGSGEAMVRAEQAAFRVFEHHQAALQPLRGERLRMALRLLRWVAATNASEASNFEDIALAYVAEGSFVDWARTALLGGDDLAPVSAVYVRLAQEIRARRERQNQAFASALVQWNRQASPVRSLTPVEAILDRVVVSAASSAPVLLLLLDGMSFPVFRQLAGDLADEGWNELAVDGAPLHAAVSIIPTVTEVARASLLCGRICQGAANVEKSGFANHPGLMRITKSGPAPILFHKGELSNGGALADVVRAALADARHRVVAIVYNAVDDHLSGADQARPRWSLDDMQLLRPIFHEARNAGRMVVMTADHGHVLEDGSRQAGKGTGDRWRPMDVTADGEMAFAGARVLSPDGAKEVLVPWSELLRYGAKKAGYHGGATPQEVLVPLAVFSAANDAPLWEFSPPATPEWWNSVPLSMEVPTPKPTAEIRRRPKKGPLAASQPTLFSEQPPPNPTLPESGSPSPDAGWIGRLMTCEIYEAQCKLAGKGAARNEDVRAVLAALEARGRLPRTALARQIGIPLFRLNGLLSNVRRLINVDQSPILVVDDTGDWVELDVRQLAAQFEIKV</sequence>
<name>H8FWN3_MAGML</name>
<comment type="caution">
    <text evidence="5">The sequence shown here is derived from an EMBL/GenBank/DDBJ whole genome shotgun (WGS) entry which is preliminary data.</text>
</comment>
<evidence type="ECO:0000256" key="1">
    <source>
        <dbReference type="SAM" id="MobiDB-lite"/>
    </source>
</evidence>
<feature type="domain" description="Alkaline phosphatase-like protein PglZ C-terminal" evidence="4">
    <location>
        <begin position="788"/>
        <end position="888"/>
    </location>
</feature>
<dbReference type="eggNOG" id="COG1524">
    <property type="taxonomic scope" value="Bacteria"/>
</dbReference>
<feature type="region of interest" description="Disordered" evidence="1">
    <location>
        <begin position="746"/>
        <end position="789"/>
    </location>
</feature>
<dbReference type="AlphaFoldDB" id="H8FWN3"/>
<organism evidence="5 6">
    <name type="scientific">Magnetospirillum molischianum DSM 120</name>
    <dbReference type="NCBI Taxonomy" id="1150626"/>
    <lineage>
        <taxon>Bacteria</taxon>
        <taxon>Pseudomonadati</taxon>
        <taxon>Pseudomonadota</taxon>
        <taxon>Alphaproteobacteria</taxon>
        <taxon>Rhodospirillales</taxon>
        <taxon>Rhodospirillaceae</taxon>
        <taxon>Magnetospirillum</taxon>
    </lineage>
</organism>
<dbReference type="RefSeq" id="WP_002730572.1">
    <property type="nucleotide sequence ID" value="NZ_CAHP01000042.1"/>
</dbReference>
<dbReference type="InterPro" id="IPR058880">
    <property type="entry name" value="PglZ_N"/>
</dbReference>